<dbReference type="Proteomes" id="UP000095283">
    <property type="component" value="Unplaced"/>
</dbReference>
<evidence type="ECO:0000313" key="1">
    <source>
        <dbReference type="Proteomes" id="UP000095283"/>
    </source>
</evidence>
<name>A0A1I7XLI5_HETBA</name>
<dbReference type="AlphaFoldDB" id="A0A1I7XLI5"/>
<keyword evidence="1" id="KW-1185">Reference proteome</keyword>
<proteinExistence type="predicted"/>
<organism evidence="1 2">
    <name type="scientific">Heterorhabditis bacteriophora</name>
    <name type="common">Entomopathogenic nematode worm</name>
    <dbReference type="NCBI Taxonomy" id="37862"/>
    <lineage>
        <taxon>Eukaryota</taxon>
        <taxon>Metazoa</taxon>
        <taxon>Ecdysozoa</taxon>
        <taxon>Nematoda</taxon>
        <taxon>Chromadorea</taxon>
        <taxon>Rhabditida</taxon>
        <taxon>Rhabditina</taxon>
        <taxon>Rhabditomorpha</taxon>
        <taxon>Strongyloidea</taxon>
        <taxon>Heterorhabditidae</taxon>
        <taxon>Heterorhabditis</taxon>
    </lineage>
</organism>
<accession>A0A1I7XLI5</accession>
<reference evidence="2" key="1">
    <citation type="submission" date="2016-11" db="UniProtKB">
        <authorList>
            <consortium name="WormBaseParasite"/>
        </authorList>
    </citation>
    <scope>IDENTIFICATION</scope>
</reference>
<sequence length="126" mass="14575">MKEVDLSLPPCVTDGHPTSSLLQFKNKLADQDKSFMNQTYTIDTTKKERSKEFNIDDAIRGYLPRARSSDPRRSFRNRAITGSQSMFSAHCKLPSLDGHHLENKTCTLRPWSRTQEELRKYKEALK</sequence>
<protein>
    <submittedName>
        <fullName evidence="2">Testis expressed 26</fullName>
    </submittedName>
</protein>
<dbReference type="WBParaSite" id="Hba_18373">
    <property type="protein sequence ID" value="Hba_18373"/>
    <property type="gene ID" value="Hba_18373"/>
</dbReference>
<evidence type="ECO:0000313" key="2">
    <source>
        <dbReference type="WBParaSite" id="Hba_18373"/>
    </source>
</evidence>